<comment type="caution">
    <text evidence="2">The sequence shown here is derived from an EMBL/GenBank/DDBJ whole genome shotgun (WGS) entry which is preliminary data.</text>
</comment>
<reference evidence="2 3" key="1">
    <citation type="submission" date="2020-02" db="EMBL/GenBank/DDBJ databases">
        <title>Draft genome sequence of Haematococcus lacustris strain NIES-144.</title>
        <authorList>
            <person name="Morimoto D."/>
            <person name="Nakagawa S."/>
            <person name="Yoshida T."/>
            <person name="Sawayama S."/>
        </authorList>
    </citation>
    <scope>NUCLEOTIDE SEQUENCE [LARGE SCALE GENOMIC DNA]</scope>
    <source>
        <strain evidence="2 3">NIES-144</strain>
    </source>
</reference>
<feature type="compositionally biased region" description="Polar residues" evidence="1">
    <location>
        <begin position="63"/>
        <end position="85"/>
    </location>
</feature>
<keyword evidence="3" id="KW-1185">Reference proteome</keyword>
<organism evidence="2 3">
    <name type="scientific">Haematococcus lacustris</name>
    <name type="common">Green alga</name>
    <name type="synonym">Haematococcus pluvialis</name>
    <dbReference type="NCBI Taxonomy" id="44745"/>
    <lineage>
        <taxon>Eukaryota</taxon>
        <taxon>Viridiplantae</taxon>
        <taxon>Chlorophyta</taxon>
        <taxon>core chlorophytes</taxon>
        <taxon>Chlorophyceae</taxon>
        <taxon>CS clade</taxon>
        <taxon>Chlamydomonadales</taxon>
        <taxon>Haematococcaceae</taxon>
        <taxon>Haematococcus</taxon>
    </lineage>
</organism>
<feature type="region of interest" description="Disordered" evidence="1">
    <location>
        <begin position="1"/>
        <end position="32"/>
    </location>
</feature>
<accession>A0A6A0A3T2</accession>
<dbReference type="Proteomes" id="UP000485058">
    <property type="component" value="Unassembled WGS sequence"/>
</dbReference>
<feature type="region of interest" description="Disordered" evidence="1">
    <location>
        <begin position="59"/>
        <end position="85"/>
    </location>
</feature>
<proteinExistence type="predicted"/>
<evidence type="ECO:0000256" key="1">
    <source>
        <dbReference type="SAM" id="MobiDB-lite"/>
    </source>
</evidence>
<sequence length="85" mass="10307">MLVVACLDRSHQTKKRKPKRSQQQTPNQRDQRLSYLFLTRMRRGKPGPWAPTPLMWRRRRVSKSTMSTTRSNNNPWRRMRQGTQR</sequence>
<evidence type="ECO:0000313" key="2">
    <source>
        <dbReference type="EMBL" id="GFH26638.1"/>
    </source>
</evidence>
<protein>
    <submittedName>
        <fullName evidence="2">Uncharacterized protein</fullName>
    </submittedName>
</protein>
<evidence type="ECO:0000313" key="3">
    <source>
        <dbReference type="Proteomes" id="UP000485058"/>
    </source>
</evidence>
<name>A0A6A0A3T2_HAELA</name>
<dbReference type="EMBL" id="BLLF01003187">
    <property type="protein sequence ID" value="GFH26638.1"/>
    <property type="molecule type" value="Genomic_DNA"/>
</dbReference>
<gene>
    <name evidence="2" type="ORF">HaLaN_24816</name>
</gene>
<dbReference type="AlphaFoldDB" id="A0A6A0A3T2"/>